<feature type="transmembrane region" description="Helical" evidence="2">
    <location>
        <begin position="63"/>
        <end position="81"/>
    </location>
</feature>
<feature type="transmembrane region" description="Helical" evidence="2">
    <location>
        <begin position="608"/>
        <end position="632"/>
    </location>
</feature>
<dbReference type="InterPro" id="IPR052901">
    <property type="entry name" value="Bact_TGase-like"/>
</dbReference>
<protein>
    <submittedName>
        <fullName evidence="4">Transglutaminase superfamily protein</fullName>
    </submittedName>
</protein>
<dbReference type="OrthoDB" id="3651060at2"/>
<feature type="transmembrane region" description="Helical" evidence="2">
    <location>
        <begin position="136"/>
        <end position="159"/>
    </location>
</feature>
<dbReference type="AlphaFoldDB" id="A0A542ZSK4"/>
<accession>A0A542ZSK4</accession>
<feature type="transmembrane region" description="Helical" evidence="2">
    <location>
        <begin position="37"/>
        <end position="57"/>
    </location>
</feature>
<feature type="transmembrane region" description="Helical" evidence="2">
    <location>
        <begin position="88"/>
        <end position="108"/>
    </location>
</feature>
<feature type="compositionally biased region" description="Acidic residues" evidence="1">
    <location>
        <begin position="578"/>
        <end position="589"/>
    </location>
</feature>
<dbReference type="InterPro" id="IPR002931">
    <property type="entry name" value="Transglutaminase-like"/>
</dbReference>
<dbReference type="RefSeq" id="WP_142093069.1">
    <property type="nucleotide sequence ID" value="NZ_BAAAMD010000001.1"/>
</dbReference>
<sequence length="744" mass="78694">MTQIHDPAALRTAEANRFGRQETGPAASQEASQRSYLIARGALTFVVLVLGAASFASAWSPMVVAWGALVASAVLAAGIILGLKRTGLVGFVAALVALAVPVLTMMIVGRRAGRGLVGAFTEPFPELLTTPAPAPVTFGLLLPGLVLAWLVGVIVGLVADLRSGRNMGVLGSLTVGIVLYLGGQLLSGGEADEHGLIAAGMVLTWLADWSLWNRSKSPTFVADSRVGTHPAGAAETTTKGSGPVRGVVVAAVLALVASGGAFLQLGEPFQPQELIERNETLNQEPNPMPYISHWAKEPETEIFRRSGDNVPVHLAVMSEFDGATFRPPQRPYDPVGSNRPVSPPIAGQQEIARVNVVWPQQTRWLPAPGHPNIVSLPDAEVNPATGTLISPDIPKEGALSYSVTSVVSQPDQAQLPDAPVPDLPDYLGVPRLPDELADYGEELTAEAESPYDKARALEAGIKNNRSFTAELPAGHSYGRLTTFLLAPESEGGRAGTSEQFATAFAVLARSQGLPTRVVVGFSAGTPLEGADGTHVVHGSDALAWPEVYFQGQGWVPFNPTPDTDQISPVAANPPQSEENPENAEQAPDENEPRPDRSANQEDGGVNPAWIVLAVILAGTLLLLGALVMARVLRRRGQRARGAVGAWQYIEDAVTLAGGSMSTQQTATERARRLDAPDDAVQIARAAEFESFAASGAASTAESAEHFERAARVEETLRGGATWWRRVVWALSPVPFLRKGSSRHR</sequence>
<dbReference type="Proteomes" id="UP000316196">
    <property type="component" value="Unassembled WGS sequence"/>
</dbReference>
<comment type="caution">
    <text evidence="4">The sequence shown here is derived from an EMBL/GenBank/DDBJ whole genome shotgun (WGS) entry which is preliminary data.</text>
</comment>
<feature type="region of interest" description="Disordered" evidence="1">
    <location>
        <begin position="559"/>
        <end position="603"/>
    </location>
</feature>
<dbReference type="PANTHER" id="PTHR42736:SF1">
    <property type="entry name" value="PROTEIN-GLUTAMINE GAMMA-GLUTAMYLTRANSFERASE"/>
    <property type="match status" value="1"/>
</dbReference>
<dbReference type="SUPFAM" id="SSF54001">
    <property type="entry name" value="Cysteine proteinases"/>
    <property type="match status" value="1"/>
</dbReference>
<dbReference type="PANTHER" id="PTHR42736">
    <property type="entry name" value="PROTEIN-GLUTAMINE GAMMA-GLUTAMYLTRANSFERASE"/>
    <property type="match status" value="1"/>
</dbReference>
<feature type="compositionally biased region" description="Basic and acidic residues" evidence="1">
    <location>
        <begin position="590"/>
        <end position="599"/>
    </location>
</feature>
<evidence type="ECO:0000313" key="4">
    <source>
        <dbReference type="EMBL" id="TQL63335.1"/>
    </source>
</evidence>
<evidence type="ECO:0000259" key="3">
    <source>
        <dbReference type="SMART" id="SM00460"/>
    </source>
</evidence>
<feature type="transmembrane region" description="Helical" evidence="2">
    <location>
        <begin position="166"/>
        <end position="183"/>
    </location>
</feature>
<dbReference type="Pfam" id="PF01841">
    <property type="entry name" value="Transglut_core"/>
    <property type="match status" value="1"/>
</dbReference>
<evidence type="ECO:0000313" key="5">
    <source>
        <dbReference type="Proteomes" id="UP000316196"/>
    </source>
</evidence>
<evidence type="ECO:0000256" key="2">
    <source>
        <dbReference type="SAM" id="Phobius"/>
    </source>
</evidence>
<keyword evidence="5" id="KW-1185">Reference proteome</keyword>
<keyword evidence="2" id="KW-0812">Transmembrane</keyword>
<dbReference type="SMART" id="SM00460">
    <property type="entry name" value="TGc"/>
    <property type="match status" value="1"/>
</dbReference>
<organism evidence="4 5">
    <name type="scientific">Propioniferax innocua</name>
    <dbReference type="NCBI Taxonomy" id="1753"/>
    <lineage>
        <taxon>Bacteria</taxon>
        <taxon>Bacillati</taxon>
        <taxon>Actinomycetota</taxon>
        <taxon>Actinomycetes</taxon>
        <taxon>Propionibacteriales</taxon>
        <taxon>Propionibacteriaceae</taxon>
        <taxon>Propioniferax</taxon>
    </lineage>
</organism>
<name>A0A542ZSK4_9ACTN</name>
<evidence type="ECO:0000256" key="1">
    <source>
        <dbReference type="SAM" id="MobiDB-lite"/>
    </source>
</evidence>
<dbReference type="EMBL" id="VFOR01000001">
    <property type="protein sequence ID" value="TQL63335.1"/>
    <property type="molecule type" value="Genomic_DNA"/>
</dbReference>
<dbReference type="Gene3D" id="3.10.620.30">
    <property type="match status" value="1"/>
</dbReference>
<keyword evidence="2" id="KW-1133">Transmembrane helix</keyword>
<gene>
    <name evidence="4" type="ORF">FB460_1138</name>
</gene>
<dbReference type="InterPro" id="IPR038765">
    <property type="entry name" value="Papain-like_cys_pep_sf"/>
</dbReference>
<proteinExistence type="predicted"/>
<feature type="domain" description="Transglutaminase-like" evidence="3">
    <location>
        <begin position="489"/>
        <end position="561"/>
    </location>
</feature>
<keyword evidence="2" id="KW-0472">Membrane</keyword>
<reference evidence="4 5" key="1">
    <citation type="submission" date="2019-06" db="EMBL/GenBank/DDBJ databases">
        <title>Sequencing the genomes of 1000 actinobacteria strains.</title>
        <authorList>
            <person name="Klenk H.-P."/>
        </authorList>
    </citation>
    <scope>NUCLEOTIDE SEQUENCE [LARGE SCALE GENOMIC DNA]</scope>
    <source>
        <strain evidence="4 5">DSM 8251</strain>
    </source>
</reference>